<keyword evidence="4" id="KW-0158">Chromosome</keyword>
<keyword evidence="10" id="KW-0234">DNA repair</keyword>
<evidence type="ECO:0000256" key="12">
    <source>
        <dbReference type="SAM" id="MobiDB-lite"/>
    </source>
</evidence>
<feature type="region of interest" description="Disordered" evidence="12">
    <location>
        <begin position="23"/>
        <end position="63"/>
    </location>
</feature>
<evidence type="ECO:0000256" key="1">
    <source>
        <dbReference type="ARBA" id="ARBA00004123"/>
    </source>
</evidence>
<sequence>MTSTVVGNKRPIEQVDDELLSLTAQQENEQQQQQRKRRRHQFAPMTQFSNNTLDEEDSGIRSNSETTVADNDAFLEESPSGYIKKVILRNFMCHEHFELELGSRLNFIVGNNGSGKSAILTAITIGLGAKASETNRGLSLKDLIREGCYSAKITLHLDNSKYGAYQQGTFGNEIIVERTIKRDGPASFSLKSENGKEISSKKKDIQTGLS</sequence>
<dbReference type="InterPro" id="IPR038729">
    <property type="entry name" value="Rad50/SbcC_AAA"/>
</dbReference>
<evidence type="ECO:0000313" key="14">
    <source>
        <dbReference type="EMBL" id="QID86935.1"/>
    </source>
</evidence>
<dbReference type="OrthoDB" id="10265785at2759"/>
<dbReference type="GO" id="GO:0005524">
    <property type="term" value="F:ATP binding"/>
    <property type="evidence" value="ECO:0007669"/>
    <property type="project" value="UniProtKB-KW"/>
</dbReference>
<proteinExistence type="inferred from homology"/>
<comment type="subcellular location">
    <subcellularLocation>
        <location evidence="2">Chromosome</location>
    </subcellularLocation>
    <subcellularLocation>
        <location evidence="1">Nucleus</location>
    </subcellularLocation>
</comment>
<evidence type="ECO:0000256" key="11">
    <source>
        <dbReference type="ARBA" id="ARBA00023242"/>
    </source>
</evidence>
<dbReference type="GO" id="GO:0003697">
    <property type="term" value="F:single-stranded DNA binding"/>
    <property type="evidence" value="ECO:0007669"/>
    <property type="project" value="TreeGrafter"/>
</dbReference>
<dbReference type="AlphaFoldDB" id="A0A6C1ECV5"/>
<evidence type="ECO:0000259" key="13">
    <source>
        <dbReference type="Pfam" id="PF13476"/>
    </source>
</evidence>
<dbReference type="Gene3D" id="3.40.50.300">
    <property type="entry name" value="P-loop containing nucleotide triphosphate hydrolases"/>
    <property type="match status" value="1"/>
</dbReference>
<keyword evidence="9" id="KW-0233">DNA recombination</keyword>
<evidence type="ECO:0000256" key="3">
    <source>
        <dbReference type="ARBA" id="ARBA00006793"/>
    </source>
</evidence>
<reference evidence="14 15" key="1">
    <citation type="journal article" date="2019" name="BMC Genomics">
        <title>Chromosome level assembly and comparative genome analysis confirm lager-brewing yeasts originated from a single hybridization.</title>
        <authorList>
            <person name="Salazar A.N."/>
            <person name="Gorter de Vries A.R."/>
            <person name="van den Broek M."/>
            <person name="Brouwers N."/>
            <person name="de la Torre Cortes P."/>
            <person name="Kuijpers N.G.A."/>
            <person name="Daran J.G."/>
            <person name="Abeel T."/>
        </authorList>
    </citation>
    <scope>NUCLEOTIDE SEQUENCE [LARGE SCALE GENOMIC DNA]</scope>
    <source>
        <strain evidence="14 15">CBS 1483</strain>
    </source>
</reference>
<keyword evidence="8" id="KW-0175">Coiled coil</keyword>
<organism evidence="14 15">
    <name type="scientific">Saccharomyces pastorianus</name>
    <name type="common">Lager yeast</name>
    <name type="synonym">Saccharomyces cerevisiae x Saccharomyces eubayanus</name>
    <dbReference type="NCBI Taxonomy" id="27292"/>
    <lineage>
        <taxon>Eukaryota</taxon>
        <taxon>Fungi</taxon>
        <taxon>Dikarya</taxon>
        <taxon>Ascomycota</taxon>
        <taxon>Saccharomycotina</taxon>
        <taxon>Saccharomycetes</taxon>
        <taxon>Saccharomycetales</taxon>
        <taxon>Saccharomycetaceae</taxon>
        <taxon>Saccharomyces</taxon>
    </lineage>
</organism>
<keyword evidence="7" id="KW-0067">ATP-binding</keyword>
<dbReference type="Proteomes" id="UP000501346">
    <property type="component" value="Chromosome SeXII"/>
</dbReference>
<dbReference type="GO" id="GO:0035861">
    <property type="term" value="C:site of double-strand break"/>
    <property type="evidence" value="ECO:0007669"/>
    <property type="project" value="TreeGrafter"/>
</dbReference>
<dbReference type="GO" id="GO:0000724">
    <property type="term" value="P:double-strand break repair via homologous recombination"/>
    <property type="evidence" value="ECO:0007669"/>
    <property type="project" value="TreeGrafter"/>
</dbReference>
<evidence type="ECO:0000256" key="8">
    <source>
        <dbReference type="ARBA" id="ARBA00023054"/>
    </source>
</evidence>
<dbReference type="InterPro" id="IPR027417">
    <property type="entry name" value="P-loop_NTPase"/>
</dbReference>
<name>A0A6C1ECV5_SACPS</name>
<dbReference type="GO" id="GO:0030915">
    <property type="term" value="C:Smc5-Smc6 complex"/>
    <property type="evidence" value="ECO:0007669"/>
    <property type="project" value="TreeGrafter"/>
</dbReference>
<dbReference type="GO" id="GO:0016887">
    <property type="term" value="F:ATP hydrolysis activity"/>
    <property type="evidence" value="ECO:0007669"/>
    <property type="project" value="InterPro"/>
</dbReference>
<protein>
    <submittedName>
        <fullName evidence="14">Structural maintenance of chromosomes protein 6</fullName>
    </submittedName>
</protein>
<evidence type="ECO:0000256" key="10">
    <source>
        <dbReference type="ARBA" id="ARBA00023204"/>
    </source>
</evidence>
<evidence type="ECO:0000256" key="5">
    <source>
        <dbReference type="ARBA" id="ARBA00022741"/>
    </source>
</evidence>
<dbReference type="GO" id="GO:0005634">
    <property type="term" value="C:nucleus"/>
    <property type="evidence" value="ECO:0007669"/>
    <property type="project" value="UniProtKB-SubCell"/>
</dbReference>
<evidence type="ECO:0000256" key="9">
    <source>
        <dbReference type="ARBA" id="ARBA00023172"/>
    </source>
</evidence>
<dbReference type="PANTHER" id="PTHR19306:SF6">
    <property type="entry name" value="STRUCTURAL MAINTENANCE OF CHROMOSOMES PROTEIN 6"/>
    <property type="match status" value="1"/>
</dbReference>
<dbReference type="SUPFAM" id="SSF52540">
    <property type="entry name" value="P-loop containing nucleoside triphosphate hydrolases"/>
    <property type="match status" value="1"/>
</dbReference>
<dbReference type="PANTHER" id="PTHR19306">
    <property type="entry name" value="STRUCTURAL MAINTENANCE OF CHROMOSOMES 5,6 SMC5, SMC6"/>
    <property type="match status" value="1"/>
</dbReference>
<evidence type="ECO:0000256" key="7">
    <source>
        <dbReference type="ARBA" id="ARBA00022840"/>
    </source>
</evidence>
<keyword evidence="5" id="KW-0547">Nucleotide-binding</keyword>
<feature type="domain" description="Rad50/SbcC-type AAA" evidence="13">
    <location>
        <begin position="85"/>
        <end position="207"/>
    </location>
</feature>
<evidence type="ECO:0000256" key="6">
    <source>
        <dbReference type="ARBA" id="ARBA00022763"/>
    </source>
</evidence>
<keyword evidence="6" id="KW-0227">DNA damage</keyword>
<dbReference type="EMBL" id="CP049009">
    <property type="protein sequence ID" value="QID86935.1"/>
    <property type="molecule type" value="Genomic_DNA"/>
</dbReference>
<dbReference type="Pfam" id="PF13476">
    <property type="entry name" value="AAA_23"/>
    <property type="match status" value="1"/>
</dbReference>
<keyword evidence="11" id="KW-0539">Nucleus</keyword>
<keyword evidence="15" id="KW-1185">Reference proteome</keyword>
<comment type="similarity">
    <text evidence="3">Belongs to the SMC family. SMC6 subfamily.</text>
</comment>
<feature type="compositionally biased region" description="Basic and acidic residues" evidence="12">
    <location>
        <begin position="193"/>
        <end position="210"/>
    </location>
</feature>
<accession>A0A6C1ECV5</accession>
<feature type="region of interest" description="Disordered" evidence="12">
    <location>
        <begin position="186"/>
        <end position="210"/>
    </location>
</feature>
<gene>
    <name evidence="14" type="primary">SMC6_2</name>
    <name evidence="14" type="ORF">GRS66_009588</name>
</gene>
<evidence type="ECO:0000313" key="15">
    <source>
        <dbReference type="Proteomes" id="UP000501346"/>
    </source>
</evidence>
<dbReference type="GO" id="GO:0003684">
    <property type="term" value="F:damaged DNA binding"/>
    <property type="evidence" value="ECO:0007669"/>
    <property type="project" value="TreeGrafter"/>
</dbReference>
<evidence type="ECO:0000256" key="2">
    <source>
        <dbReference type="ARBA" id="ARBA00004286"/>
    </source>
</evidence>
<evidence type="ECO:0000256" key="4">
    <source>
        <dbReference type="ARBA" id="ARBA00022454"/>
    </source>
</evidence>